<proteinExistence type="predicted"/>
<comment type="caution">
    <text evidence="2">The sequence shown here is derived from an EMBL/GenBank/DDBJ whole genome shotgun (WGS) entry which is preliminary data.</text>
</comment>
<gene>
    <name evidence="2" type="ORF">FHR38_004679</name>
</gene>
<name>A0A7W7WR44_9ACTN</name>
<keyword evidence="3" id="KW-1185">Reference proteome</keyword>
<reference evidence="2 3" key="1">
    <citation type="submission" date="2020-08" db="EMBL/GenBank/DDBJ databases">
        <title>Sequencing the genomes of 1000 actinobacteria strains.</title>
        <authorList>
            <person name="Klenk H.-P."/>
        </authorList>
    </citation>
    <scope>NUCLEOTIDE SEQUENCE [LARGE SCALE GENOMIC DNA]</scope>
    <source>
        <strain evidence="2 3">DSM 45886</strain>
    </source>
</reference>
<dbReference type="RefSeq" id="WP_184536637.1">
    <property type="nucleotide sequence ID" value="NZ_JACHJW010000001.1"/>
</dbReference>
<sequence>MWGSVRSRFVQLAPLDRVRLRRVAVRYAAHGWDVTPGACLARQRFVCGRADCRTTGCHPALENWEQAATSDPTRVATWWRHQPHGLLLATGRAFDVIEVPAYLGRRVIDAARPYPGLTYGVRPDRGHGPVAVTPAGRWMFLVRPGNPLRPELDQCFDVVRHGLGSWIPAPPTRLPEGPVRWVVPPEAVRWQLPDSYRTQRLLVNALHAVDPAVPAALLTGKLPLPRRARLSPGP</sequence>
<dbReference type="EMBL" id="JACHJW010000001">
    <property type="protein sequence ID" value="MBB4960946.1"/>
    <property type="molecule type" value="Genomic_DNA"/>
</dbReference>
<dbReference type="AlphaFoldDB" id="A0A7W7WR44"/>
<dbReference type="SMART" id="SM00943">
    <property type="entry name" value="Prim-Pol"/>
    <property type="match status" value="1"/>
</dbReference>
<dbReference type="Proteomes" id="UP000578819">
    <property type="component" value="Unassembled WGS sequence"/>
</dbReference>
<evidence type="ECO:0000259" key="1">
    <source>
        <dbReference type="SMART" id="SM00943"/>
    </source>
</evidence>
<evidence type="ECO:0000313" key="2">
    <source>
        <dbReference type="EMBL" id="MBB4960946.1"/>
    </source>
</evidence>
<dbReference type="Pfam" id="PF09250">
    <property type="entry name" value="Prim-Pol"/>
    <property type="match status" value="1"/>
</dbReference>
<dbReference type="InterPro" id="IPR015330">
    <property type="entry name" value="DNA_primase/pol_bifunc_N"/>
</dbReference>
<accession>A0A7W7WR44</accession>
<evidence type="ECO:0000313" key="3">
    <source>
        <dbReference type="Proteomes" id="UP000578819"/>
    </source>
</evidence>
<organism evidence="2 3">
    <name type="scientific">Micromonospora polyrhachis</name>
    <dbReference type="NCBI Taxonomy" id="1282883"/>
    <lineage>
        <taxon>Bacteria</taxon>
        <taxon>Bacillati</taxon>
        <taxon>Actinomycetota</taxon>
        <taxon>Actinomycetes</taxon>
        <taxon>Micromonosporales</taxon>
        <taxon>Micromonosporaceae</taxon>
        <taxon>Micromonospora</taxon>
    </lineage>
</organism>
<feature type="domain" description="DNA primase/polymerase bifunctional N-terminal" evidence="1">
    <location>
        <begin position="24"/>
        <end position="192"/>
    </location>
</feature>
<protein>
    <recommendedName>
        <fullName evidence="1">DNA primase/polymerase bifunctional N-terminal domain-containing protein</fullName>
    </recommendedName>
</protein>